<organism evidence="1 2">
    <name type="scientific">Persicobacter psychrovividus</name>
    <dbReference type="NCBI Taxonomy" id="387638"/>
    <lineage>
        <taxon>Bacteria</taxon>
        <taxon>Pseudomonadati</taxon>
        <taxon>Bacteroidota</taxon>
        <taxon>Cytophagia</taxon>
        <taxon>Cytophagales</taxon>
        <taxon>Persicobacteraceae</taxon>
        <taxon>Persicobacter</taxon>
    </lineage>
</organism>
<dbReference type="PANTHER" id="PTHR34720:SF9">
    <property type="entry name" value="BLR4714 PROTEIN"/>
    <property type="match status" value="1"/>
</dbReference>
<sequence>MNILAPSFGRDMAILLFSLFFILPSSLQAQSPVPLSGIVNEYGEVLGINEQKCKLKITNPEGFSIGDKILIHQSKGATFNTAQTDEYGDAVDMANAGNFEVNTVLTVVGDTLILTHKLLRDYDPGFGVQVVGLPDMVDAEVTAEVTAKPWDGKTGGIVFLLAHGTLELNAPVIADSIGYIGGQTARGGNRENTFEYAFTDQAIGGSKGESMAFPVTQDVSPSNYGRGKIITGGGGGNNHNAGGGGGANYGAGGLGGRALQTKRRITTDNDSNDGNTPGELIGGLGGMSLSDNFKLTSFNKIFMGGGGGAGHQNSGTSAFKNRRHSRGQNGGGIIILSANYLITNNNKISANGGSYPALATVSADRIPNSTTDNASGGGGAGGSVLIDADGVAGGLLIDLNGGNGGHTYKGNVQDAYGPGGGGGGGTLSLSKAQYLNQTTWSATGGEAGTIQENSVLFSADKFYGSKPGALGGIAFGISLLEGTIPCNDAPNAEDDLGYTGANTPISLNFLKNDQANTNVDFNILSHFKFGSLTVEDSIMTYTPVNGFIGQDTLEYELCVGTGANKACDPAYVIIQVIPDEAPKLKDSFYSLTTFGPFQIHIDELAENLPENYTLTICEDPELGTVTVIDNKILEYIPDYITEAGQAQFCYEVCVNPNTEDETCSTGEIVIPFDYDITVLTLEDDVNTTPNTAITFDPTINDKAPEGYTISLCNTGQTQGNATVLADQQIQYTPPTDFEGQDAICYTLCDPTGEQCHSNIINVEVATAWNVQLTDDETQTPYRSPIDINVLINDTELPEDDSYSLQICNTQVNGTATITAENEIRYVPNDNFFGKEIICYSVCSTNNPELCEEAFAVVEVIIDPNEIPSIFPVEVNTQPDAVPFVFDPAQIPQFQLPPNYEIILIEGPEAGDAIIVDGKIIKYTLDPSQEGTFKIKYQLCNTLPQYDDQCSEAYLTFDSFYPSTTVAPQTDSDIIQQGEVASVNVYENDQINNGIFGSITLVNPTSDNGTVRVNDKTITFTPNADFIGTEIIQYELCSQEGPCAQSQLFVSVNPQANDDNSPVIYTINYNLSANTPIPAFDPATITAFDLPPNYALTILEQPTDGTVNLNGNVITYVPDANQGAGIYSIKYEICNTDPAHTDKCASAYLTYDIYAPSAIVVAQTDGATTPQGVEVTVDVVANDRIENDEFESISIISGGDNGTVSIEGDQVKFIPDPSFFGTEIITYELCSKGAVCAQSQLFISVNRTAIPISEIPNIHALTLNIESNAPEQTFIPGNISDFELPDNYELTIIEQPTEGSATVDNGNIKFTPAPDQSGVAQIRYRICNTREGYTDQCDESILNYDITAPDISIIAQTDIAIINQGESAEVNIFANDDLGSGTFASITTDATSINGGTIALSDDTKTLTYTPQAGFFGTDILTYQLCTSEGPCAEGLVFITVHRQEVPADEIPEVYPLTYYIQPTDAPEVFNPNLIEDFIIPANYTINITEQPDFGTAIVEDGKIKFTPDPNQEGAFKIKYEVCNTQPTFADQCDETYLTYEVRLPNAEVIAQTDSKNIQQGEVAIIDLFANDRIVNGSFGSMNIVSASLNGTVSLDNTTLTFTPKPTFTGTEIITYELCSEDGQCTQALAFISINAMEALDAEEDFISTPHQTPVIVDVKANDQFDRPVTVALCEPLSPDVGIADLNDDGSFLFTPAETFFGTAVFCYQICDEEITSNCAKAFVIIDVQKPEELKLNTDQASVLVNQSVLVPVTENDNISANEIKSVTVCSQPAFGTVVADGLSILYTAGASPSNEPIIFCYEVCDIYGRCKTSFVMVEVTGELKDFTLANDEKVIAPEGASTIDFLDNDELPENYTVILCDTEFPGTATLTSGLMLEYTPDPSSSTSYVDICYQVCERKNGQKVNCKNSNIRLSMFEGLQAVDDTYETSINQGVDISPWENDEYPRDSEMDLPPYFKIITQPANGTIYPGTDFITYVPDTSFVGTDQFTYTICYDSKSDLCDTAMVTINITQQVALNIFNAVSPNGDGLNETFYIEDLEQFSKNQLLIFNRWGEKVYQVSNYKNDWAGTDSRNRPLPDGTYYYVLKIVGIDEEFSGFITIQR</sequence>
<dbReference type="Proteomes" id="UP001354989">
    <property type="component" value="Chromosome"/>
</dbReference>
<evidence type="ECO:0000313" key="2">
    <source>
        <dbReference type="Proteomes" id="UP001354989"/>
    </source>
</evidence>
<protein>
    <submittedName>
        <fullName evidence="1">Uncharacterized protein</fullName>
    </submittedName>
</protein>
<name>A0ABM7VDA5_9BACT</name>
<dbReference type="InterPro" id="IPR026341">
    <property type="entry name" value="T9SS_type_B"/>
</dbReference>
<dbReference type="PANTHER" id="PTHR34720">
    <property type="entry name" value="MICROCYSTIN DEPENDENT PROTEIN"/>
    <property type="match status" value="1"/>
</dbReference>
<dbReference type="NCBIfam" id="TIGR04131">
    <property type="entry name" value="Bac_Flav_CTERM"/>
    <property type="match status" value="1"/>
</dbReference>
<reference evidence="1 2" key="1">
    <citation type="submission" date="2021-12" db="EMBL/GenBank/DDBJ databases">
        <title>Genome sequencing of bacteria with rrn-lacking chromosome and rrn-plasmid.</title>
        <authorList>
            <person name="Anda M."/>
            <person name="Iwasaki W."/>
        </authorList>
    </citation>
    <scope>NUCLEOTIDE SEQUENCE [LARGE SCALE GENOMIC DNA]</scope>
    <source>
        <strain evidence="1 2">NBRC 101262</strain>
    </source>
</reference>
<dbReference type="EMBL" id="AP025292">
    <property type="protein sequence ID" value="BDC98922.1"/>
    <property type="molecule type" value="Genomic_DNA"/>
</dbReference>
<accession>A0ABM7VDA5</accession>
<dbReference type="Gene3D" id="2.60.40.2810">
    <property type="match status" value="4"/>
</dbReference>
<dbReference type="Pfam" id="PF13585">
    <property type="entry name" value="CHU_C"/>
    <property type="match status" value="1"/>
</dbReference>
<dbReference type="Pfam" id="PF17963">
    <property type="entry name" value="Big_9"/>
    <property type="match status" value="10"/>
</dbReference>
<gene>
    <name evidence="1" type="ORF">PEPS_12030</name>
</gene>
<proteinExistence type="predicted"/>
<evidence type="ECO:0000313" key="1">
    <source>
        <dbReference type="EMBL" id="BDC98922.1"/>
    </source>
</evidence>
<dbReference type="Gene3D" id="2.60.40.3440">
    <property type="match status" value="2"/>
</dbReference>
<keyword evidence="2" id="KW-1185">Reference proteome</keyword>